<sequence length="221" mass="24667">MSDRSKIAKSISTHCAGLWLPNYTSCKLKTDPLYDGVYTELVSSELPLLDIGCGLGILSMYLRERGWKNPVTGFDFDSGKITGGRVMLQRGGYQNITLSQGDARAGLPDHLGDVTILDILQFFTDLEQEQLLRAAASKVAPGGKLIIRSGLYEKNTRFYTTVIADMFAKCTFWMKAAPVRYPTAEFFKKTLAAERFAIDIRPFWGKTPFNNYLIVATRGLE</sequence>
<dbReference type="Proteomes" id="UP001597375">
    <property type="component" value="Unassembled WGS sequence"/>
</dbReference>
<reference evidence="3" key="1">
    <citation type="journal article" date="2019" name="Int. J. Syst. Evol. Microbiol.">
        <title>The Global Catalogue of Microorganisms (GCM) 10K type strain sequencing project: providing services to taxonomists for standard genome sequencing and annotation.</title>
        <authorList>
            <consortium name="The Broad Institute Genomics Platform"/>
            <consortium name="The Broad Institute Genome Sequencing Center for Infectious Disease"/>
            <person name="Wu L."/>
            <person name="Ma J."/>
        </authorList>
    </citation>
    <scope>NUCLEOTIDE SEQUENCE [LARGE SCALE GENOMIC DNA]</scope>
    <source>
        <strain evidence="3">CGMCC 4.7106</strain>
    </source>
</reference>
<organism evidence="2 3">
    <name type="scientific">Luteolibacter algae</name>
    <dbReference type="NCBI Taxonomy" id="454151"/>
    <lineage>
        <taxon>Bacteria</taxon>
        <taxon>Pseudomonadati</taxon>
        <taxon>Verrucomicrobiota</taxon>
        <taxon>Verrucomicrobiia</taxon>
        <taxon>Verrucomicrobiales</taxon>
        <taxon>Verrucomicrobiaceae</taxon>
        <taxon>Luteolibacter</taxon>
    </lineage>
</organism>
<dbReference type="SUPFAM" id="SSF53335">
    <property type="entry name" value="S-adenosyl-L-methionine-dependent methyltransferases"/>
    <property type="match status" value="1"/>
</dbReference>
<dbReference type="RefSeq" id="WP_386819202.1">
    <property type="nucleotide sequence ID" value="NZ_JBHUIT010000003.1"/>
</dbReference>
<keyword evidence="2" id="KW-0808">Transferase</keyword>
<dbReference type="Gene3D" id="3.40.50.150">
    <property type="entry name" value="Vaccinia Virus protein VP39"/>
    <property type="match status" value="1"/>
</dbReference>
<dbReference type="GO" id="GO:0032259">
    <property type="term" value="P:methylation"/>
    <property type="evidence" value="ECO:0007669"/>
    <property type="project" value="UniProtKB-KW"/>
</dbReference>
<dbReference type="InterPro" id="IPR041698">
    <property type="entry name" value="Methyltransf_25"/>
</dbReference>
<dbReference type="EMBL" id="JBHUIT010000003">
    <property type="protein sequence ID" value="MFD2256190.1"/>
    <property type="molecule type" value="Genomic_DNA"/>
</dbReference>
<dbReference type="InterPro" id="IPR029063">
    <property type="entry name" value="SAM-dependent_MTases_sf"/>
</dbReference>
<evidence type="ECO:0000259" key="1">
    <source>
        <dbReference type="Pfam" id="PF13649"/>
    </source>
</evidence>
<proteinExistence type="predicted"/>
<gene>
    <name evidence="2" type="ORF">ACFSSA_05855</name>
</gene>
<dbReference type="CDD" id="cd02440">
    <property type="entry name" value="AdoMet_MTases"/>
    <property type="match status" value="1"/>
</dbReference>
<protein>
    <submittedName>
        <fullName evidence="2">Class I SAM-dependent methyltransferase</fullName>
    </submittedName>
</protein>
<keyword evidence="2" id="KW-0489">Methyltransferase</keyword>
<dbReference type="GO" id="GO:0008168">
    <property type="term" value="F:methyltransferase activity"/>
    <property type="evidence" value="ECO:0007669"/>
    <property type="project" value="UniProtKB-KW"/>
</dbReference>
<evidence type="ECO:0000313" key="3">
    <source>
        <dbReference type="Proteomes" id="UP001597375"/>
    </source>
</evidence>
<name>A0ABW5D5Y8_9BACT</name>
<dbReference type="Pfam" id="PF13649">
    <property type="entry name" value="Methyltransf_25"/>
    <property type="match status" value="1"/>
</dbReference>
<comment type="caution">
    <text evidence="2">The sequence shown here is derived from an EMBL/GenBank/DDBJ whole genome shotgun (WGS) entry which is preliminary data.</text>
</comment>
<keyword evidence="3" id="KW-1185">Reference proteome</keyword>
<evidence type="ECO:0000313" key="2">
    <source>
        <dbReference type="EMBL" id="MFD2256190.1"/>
    </source>
</evidence>
<feature type="domain" description="Methyltransferase" evidence="1">
    <location>
        <begin position="49"/>
        <end position="143"/>
    </location>
</feature>
<accession>A0ABW5D5Y8</accession>